<sequence>MGNCLKTPTSDDISLLHEEHGALNSRGEPPPPYQEEPPYSCYIQSQRAPHLLSEEQQIRLAQRLGLIQHLPVGKYDETKKKRDIGYPSTKTKFLLFLMGEFEVRADDEKWLDLIEEVDNDQRNANVNKVYAPKVHRKIIFLASKRILVSD</sequence>
<name>A0A7D9HLP1_PARCT</name>
<organism evidence="1 2">
    <name type="scientific">Paramuricea clavata</name>
    <name type="common">Red gorgonian</name>
    <name type="synonym">Violescent sea-whip</name>
    <dbReference type="NCBI Taxonomy" id="317549"/>
    <lineage>
        <taxon>Eukaryota</taxon>
        <taxon>Metazoa</taxon>
        <taxon>Cnidaria</taxon>
        <taxon>Anthozoa</taxon>
        <taxon>Octocorallia</taxon>
        <taxon>Malacalcyonacea</taxon>
        <taxon>Plexauridae</taxon>
        <taxon>Paramuricea</taxon>
    </lineage>
</organism>
<dbReference type="AlphaFoldDB" id="A0A7D9HLP1"/>
<dbReference type="Proteomes" id="UP001152795">
    <property type="component" value="Unassembled WGS sequence"/>
</dbReference>
<keyword evidence="2" id="KW-1185">Reference proteome</keyword>
<evidence type="ECO:0000313" key="1">
    <source>
        <dbReference type="EMBL" id="CAB3985687.1"/>
    </source>
</evidence>
<proteinExistence type="predicted"/>
<reference evidence="1" key="1">
    <citation type="submission" date="2020-04" db="EMBL/GenBank/DDBJ databases">
        <authorList>
            <person name="Alioto T."/>
            <person name="Alioto T."/>
            <person name="Gomez Garrido J."/>
        </authorList>
    </citation>
    <scope>NUCLEOTIDE SEQUENCE</scope>
    <source>
        <strain evidence="1">A484AB</strain>
    </source>
</reference>
<comment type="caution">
    <text evidence="1">The sequence shown here is derived from an EMBL/GenBank/DDBJ whole genome shotgun (WGS) entry which is preliminary data.</text>
</comment>
<protein>
    <submittedName>
        <fullName evidence="1">RING finger 11</fullName>
    </submittedName>
</protein>
<accession>A0A7D9HLP1</accession>
<dbReference type="OrthoDB" id="9984778at2759"/>
<evidence type="ECO:0000313" key="2">
    <source>
        <dbReference type="Proteomes" id="UP001152795"/>
    </source>
</evidence>
<gene>
    <name evidence="1" type="ORF">PACLA_8A016333</name>
</gene>
<dbReference type="EMBL" id="CACRXK020000903">
    <property type="protein sequence ID" value="CAB3985687.1"/>
    <property type="molecule type" value="Genomic_DNA"/>
</dbReference>